<dbReference type="InterPro" id="IPR013724">
    <property type="entry name" value="GIT_SHD"/>
</dbReference>
<dbReference type="InterPro" id="IPR001245">
    <property type="entry name" value="Ser-Thr/Tyr_kinase_cat_dom"/>
</dbReference>
<sequence length="611" mass="68574">MKHSSQPRAPSPNITVFSGISNHRTESSGPWPKNPPLAPQIDYRSTFKVHFDEFSQYLAAYSARSAPNSRSTARQKLIRLTIQQFHELSTDVYDELIRRKSEKEVPFLPVRDEFKPKRNQARQKLATLPTSRFEDLSSDVYFELSRRYPEFKEELTGRASAGFDQDPITTTIQHLGIRHRSTTISRTSGRTSADRPSDSGYDGSVSSQGPSDTERIRISDDNHATRISPHRKSSQDTPQKSEDREREYGRQPSAAARESGSSINDERERSRDRGPDMFTDEEPDSASNYASLMTPTDSPTAGLSGLIARLNADEDTDSPAAGLNGLIARLNADEDDEIPSARSGDDFFEKVSYGRNSANSDRSINALSNRLGGGRASLSEDIEKMRRNYEFKIANQVTVDPNVLSILQEILDDPNSASLMENMTWMQRLSASRDETLLQELADVVQSTLDTLLYSDTLISKENLSKETVNRRCLRALRYLSNTYHVLPSSLTITEIKKNANNPVAGGGFADIWPGNAGDQAVCLKVLRLVIEPDETKRKDIRREILTLQLPFYNQKSDYSVVACLMTGKRPARPESVWCQDAIWDLITHCWAQNPANRPNAQEVYEALNNT</sequence>
<feature type="compositionally biased region" description="Low complexity" evidence="1">
    <location>
        <begin position="182"/>
        <end position="191"/>
    </location>
</feature>
<protein>
    <recommendedName>
        <fullName evidence="2">GIT Spa2 homology (SHD) domain-containing protein</fullName>
    </recommendedName>
</protein>
<evidence type="ECO:0000313" key="3">
    <source>
        <dbReference type="EMBL" id="KIK56111.1"/>
    </source>
</evidence>
<accession>A0A0D0BMJ5</accession>
<keyword evidence="4" id="KW-1185">Reference proteome</keyword>
<proteinExistence type="predicted"/>
<dbReference type="EMBL" id="KN834800">
    <property type="protein sequence ID" value="KIK56111.1"/>
    <property type="molecule type" value="Genomic_DNA"/>
</dbReference>
<name>A0A0D0BMJ5_9AGAR</name>
<evidence type="ECO:0000313" key="4">
    <source>
        <dbReference type="Proteomes" id="UP000053593"/>
    </source>
</evidence>
<organism evidence="3 4">
    <name type="scientific">Collybiopsis luxurians FD-317 M1</name>
    <dbReference type="NCBI Taxonomy" id="944289"/>
    <lineage>
        <taxon>Eukaryota</taxon>
        <taxon>Fungi</taxon>
        <taxon>Dikarya</taxon>
        <taxon>Basidiomycota</taxon>
        <taxon>Agaricomycotina</taxon>
        <taxon>Agaricomycetes</taxon>
        <taxon>Agaricomycetidae</taxon>
        <taxon>Agaricales</taxon>
        <taxon>Marasmiineae</taxon>
        <taxon>Omphalotaceae</taxon>
        <taxon>Collybiopsis</taxon>
        <taxon>Collybiopsis luxurians</taxon>
    </lineage>
</organism>
<dbReference type="InterPro" id="IPR011009">
    <property type="entry name" value="Kinase-like_dom_sf"/>
</dbReference>
<dbReference type="OrthoDB" id="5588096at2759"/>
<evidence type="ECO:0000259" key="2">
    <source>
        <dbReference type="SMART" id="SM00555"/>
    </source>
</evidence>
<dbReference type="PANTHER" id="PTHR21601">
    <property type="entry name" value="SPA2 PROTEIN"/>
    <property type="match status" value="1"/>
</dbReference>
<feature type="domain" description="GIT Spa2 homology (SHD)" evidence="2">
    <location>
        <begin position="121"/>
        <end position="151"/>
    </location>
</feature>
<dbReference type="Gene3D" id="1.10.510.10">
    <property type="entry name" value="Transferase(Phosphotransferase) domain 1"/>
    <property type="match status" value="1"/>
</dbReference>
<dbReference type="PANTHER" id="PTHR21601:SF0">
    <property type="entry name" value="PROTEIN SPA2-RELATED"/>
    <property type="match status" value="1"/>
</dbReference>
<evidence type="ECO:0000256" key="1">
    <source>
        <dbReference type="SAM" id="MobiDB-lite"/>
    </source>
</evidence>
<dbReference type="GO" id="GO:0004672">
    <property type="term" value="F:protein kinase activity"/>
    <property type="evidence" value="ECO:0007669"/>
    <property type="project" value="InterPro"/>
</dbReference>
<dbReference type="Proteomes" id="UP000053593">
    <property type="component" value="Unassembled WGS sequence"/>
</dbReference>
<feature type="compositionally biased region" description="Basic and acidic residues" evidence="1">
    <location>
        <begin position="212"/>
        <end position="224"/>
    </location>
</feature>
<feature type="region of interest" description="Disordered" evidence="1">
    <location>
        <begin position="176"/>
        <end position="297"/>
    </location>
</feature>
<dbReference type="AlphaFoldDB" id="A0A0D0BMJ5"/>
<dbReference type="Pfam" id="PF08518">
    <property type="entry name" value="GIT_SHD"/>
    <property type="match status" value="2"/>
</dbReference>
<dbReference type="HOGENOM" id="CLU_446914_0_0_1"/>
<dbReference type="InterPro" id="IPR039892">
    <property type="entry name" value="Spa2/Sph1"/>
</dbReference>
<dbReference type="SUPFAM" id="SSF56112">
    <property type="entry name" value="Protein kinase-like (PK-like)"/>
    <property type="match status" value="1"/>
</dbReference>
<dbReference type="Pfam" id="PF07714">
    <property type="entry name" value="PK_Tyr_Ser-Thr"/>
    <property type="match status" value="1"/>
</dbReference>
<gene>
    <name evidence="3" type="ORF">GYMLUDRAFT_204971</name>
</gene>
<feature type="domain" description="GIT Spa2 homology (SHD)" evidence="2">
    <location>
        <begin position="73"/>
        <end position="103"/>
    </location>
</feature>
<reference evidence="3 4" key="1">
    <citation type="submission" date="2014-04" db="EMBL/GenBank/DDBJ databases">
        <title>Evolutionary Origins and Diversification of the Mycorrhizal Mutualists.</title>
        <authorList>
            <consortium name="DOE Joint Genome Institute"/>
            <consortium name="Mycorrhizal Genomics Consortium"/>
            <person name="Kohler A."/>
            <person name="Kuo A."/>
            <person name="Nagy L.G."/>
            <person name="Floudas D."/>
            <person name="Copeland A."/>
            <person name="Barry K.W."/>
            <person name="Cichocki N."/>
            <person name="Veneault-Fourrey C."/>
            <person name="LaButti K."/>
            <person name="Lindquist E.A."/>
            <person name="Lipzen A."/>
            <person name="Lundell T."/>
            <person name="Morin E."/>
            <person name="Murat C."/>
            <person name="Riley R."/>
            <person name="Ohm R."/>
            <person name="Sun H."/>
            <person name="Tunlid A."/>
            <person name="Henrissat B."/>
            <person name="Grigoriev I.V."/>
            <person name="Hibbett D.S."/>
            <person name="Martin F."/>
        </authorList>
    </citation>
    <scope>NUCLEOTIDE SEQUENCE [LARGE SCALE GENOMIC DNA]</scope>
    <source>
        <strain evidence="3 4">FD-317 M1</strain>
    </source>
</reference>
<dbReference type="SMART" id="SM00555">
    <property type="entry name" value="GIT"/>
    <property type="match status" value="2"/>
</dbReference>
<feature type="compositionally biased region" description="Polar residues" evidence="1">
    <location>
        <begin position="285"/>
        <end position="297"/>
    </location>
</feature>
<dbReference type="GO" id="GO:0005078">
    <property type="term" value="F:MAP-kinase scaffold activity"/>
    <property type="evidence" value="ECO:0007669"/>
    <property type="project" value="TreeGrafter"/>
</dbReference>
<feature type="compositionally biased region" description="Basic and acidic residues" evidence="1">
    <location>
        <begin position="264"/>
        <end position="275"/>
    </location>
</feature>
<feature type="compositionally biased region" description="Basic and acidic residues" evidence="1">
    <location>
        <begin position="239"/>
        <end position="249"/>
    </location>
</feature>
<feature type="region of interest" description="Disordered" evidence="1">
    <location>
        <begin position="1"/>
        <end position="37"/>
    </location>
</feature>
<feature type="compositionally biased region" description="Polar residues" evidence="1">
    <location>
        <begin position="1"/>
        <end position="22"/>
    </location>
</feature>